<name>A0ABS8C9Z5_9BURK</name>
<dbReference type="CDD" id="cd00093">
    <property type="entry name" value="HTH_XRE"/>
    <property type="match status" value="1"/>
</dbReference>
<dbReference type="Proteomes" id="UP000776983">
    <property type="component" value="Unassembled WGS sequence"/>
</dbReference>
<accession>A0ABS8C9Z5</accession>
<evidence type="ECO:0000259" key="1">
    <source>
        <dbReference type="PROSITE" id="PS50943"/>
    </source>
</evidence>
<dbReference type="RefSeq" id="WP_226952884.1">
    <property type="nucleotide sequence ID" value="NZ_JACDXW010000001.1"/>
</dbReference>
<proteinExistence type="predicted"/>
<dbReference type="InterPro" id="IPR001387">
    <property type="entry name" value="Cro/C1-type_HTH"/>
</dbReference>
<feature type="domain" description="HTH cro/C1-type" evidence="1">
    <location>
        <begin position="21"/>
        <end position="74"/>
    </location>
</feature>
<dbReference type="PROSITE" id="PS50943">
    <property type="entry name" value="HTH_CROC1"/>
    <property type="match status" value="1"/>
</dbReference>
<sequence length="303" mass="34248">MATGGQKFKSSIDYAALGNRLRAYRVGAALQAEEIAAELGVSRAVVYRMEKGEIVKIETLERLAKLLGTSLASILGVEVEYYPNVLGLFERMRQLEQTSERIFAHFEPISQLLTSDAYLQSLHTMLLEAVPRQTGGVFKQKEVDELMRIIVERRAWFESKRPHLVALIGLQELQRFVQLGVVGRLELPDEIRRERQQLAVLEVERMADLMENEPLNVQIGLIDDVMPSSTFQLFTSGRRKFVAVSPFRLGEIPNVRTGIATVTAAPEALKMYENMIARLWRHAHKGKAGAQLLREMLKRHAAP</sequence>
<dbReference type="SMART" id="SM00530">
    <property type="entry name" value="HTH_XRE"/>
    <property type="match status" value="1"/>
</dbReference>
<dbReference type="SUPFAM" id="SSF47413">
    <property type="entry name" value="lambda repressor-like DNA-binding domains"/>
    <property type="match status" value="1"/>
</dbReference>
<keyword evidence="3" id="KW-1185">Reference proteome</keyword>
<evidence type="ECO:0000313" key="2">
    <source>
        <dbReference type="EMBL" id="MCB5362659.1"/>
    </source>
</evidence>
<reference evidence="2 3" key="1">
    <citation type="submission" date="2020-07" db="EMBL/GenBank/DDBJ databases">
        <title>Pusillimonas sp. nov., isolated from poultry manure in Taiwan.</title>
        <authorList>
            <person name="Lin S.-Y."/>
            <person name="Tang Y.-S."/>
            <person name="Young C.-C."/>
        </authorList>
    </citation>
    <scope>NUCLEOTIDE SEQUENCE [LARGE SCALE GENOMIC DNA]</scope>
    <source>
        <strain evidence="2 3">CC-YST705</strain>
    </source>
</reference>
<organism evidence="2 3">
    <name type="scientific">Mesopusillimonas faecipullorum</name>
    <dbReference type="NCBI Taxonomy" id="2755040"/>
    <lineage>
        <taxon>Bacteria</taxon>
        <taxon>Pseudomonadati</taxon>
        <taxon>Pseudomonadota</taxon>
        <taxon>Betaproteobacteria</taxon>
        <taxon>Burkholderiales</taxon>
        <taxon>Alcaligenaceae</taxon>
        <taxon>Mesopusillimonas</taxon>
    </lineage>
</organism>
<comment type="caution">
    <text evidence="2">The sequence shown here is derived from an EMBL/GenBank/DDBJ whole genome shotgun (WGS) entry which is preliminary data.</text>
</comment>
<gene>
    <name evidence="2" type="ORF">H0484_02670</name>
</gene>
<dbReference type="Gene3D" id="1.10.260.40">
    <property type="entry name" value="lambda repressor-like DNA-binding domains"/>
    <property type="match status" value="1"/>
</dbReference>
<dbReference type="EMBL" id="JACDXW010000001">
    <property type="protein sequence ID" value="MCB5362659.1"/>
    <property type="molecule type" value="Genomic_DNA"/>
</dbReference>
<evidence type="ECO:0000313" key="3">
    <source>
        <dbReference type="Proteomes" id="UP000776983"/>
    </source>
</evidence>
<protein>
    <submittedName>
        <fullName evidence="2">Helix-turn-helix transcriptional regulator</fullName>
    </submittedName>
</protein>
<dbReference type="InterPro" id="IPR010982">
    <property type="entry name" value="Lambda_DNA-bd_dom_sf"/>
</dbReference>
<dbReference type="Pfam" id="PF13560">
    <property type="entry name" value="HTH_31"/>
    <property type="match status" value="1"/>
</dbReference>